<dbReference type="Pfam" id="PF08401">
    <property type="entry name" value="ArdcN"/>
    <property type="match status" value="1"/>
</dbReference>
<dbReference type="InterPro" id="IPR013610">
    <property type="entry name" value="ArdC_N"/>
</dbReference>
<evidence type="ECO:0000259" key="1">
    <source>
        <dbReference type="Pfam" id="PF08401"/>
    </source>
</evidence>
<dbReference type="EMBL" id="CP019641">
    <property type="protein sequence ID" value="AQQ55374.1"/>
    <property type="molecule type" value="Genomic_DNA"/>
</dbReference>
<sequence length="296" mass="33296">MPKPAKKKGFIKKTVEEKKQEVEQLLQMLDAGVKEFVGNPEKFKALLEMQAMFYNYSIRNVMLVMKQYPNASYIASFKRWKELNRSVKKGEKALRILAPRIKREDDEVTGEEKSKVVGFVTCPVFDLSQTEGEPLPIEKYRLALDGESDEAEQIFAWVKTLAEEDDCSVSIASANGANGYYAPALHQIVIDPKLSVNHRAKTMVHEYVHSQLHRYDKSSAEERECVAEGVAFIVCSYFGLDTSEYSFEYVKGWSSDGGQTLMKYASSMQKAANTIIQDVERIAGGLPTPAPLEQAV</sequence>
<organism evidence="2 3">
    <name type="scientific">Planococcus lenghuensis</name>
    <dbReference type="NCBI Taxonomy" id="2213202"/>
    <lineage>
        <taxon>Bacteria</taxon>
        <taxon>Bacillati</taxon>
        <taxon>Bacillota</taxon>
        <taxon>Bacilli</taxon>
        <taxon>Bacillales</taxon>
        <taxon>Caryophanaceae</taxon>
        <taxon>Planococcus</taxon>
    </lineage>
</organism>
<dbReference type="KEGG" id="pmar:B0X71_19580"/>
<reference evidence="2 3" key="1">
    <citation type="submission" date="2017-02" db="EMBL/GenBank/DDBJ databases">
        <title>The complete genomic sequence of a novel cold adapted crude oil-degrading bacterium Planococcus qaidamina Y42.</title>
        <authorList>
            <person name="Yang R."/>
        </authorList>
    </citation>
    <scope>NUCLEOTIDE SEQUENCE [LARGE SCALE GENOMIC DNA]</scope>
    <source>
        <strain evidence="2 3">Y42</strain>
        <plasmid evidence="2 3">unnamed1</plasmid>
    </source>
</reference>
<proteinExistence type="predicted"/>
<feature type="domain" description="N-terminal" evidence="1">
    <location>
        <begin position="22"/>
        <end position="115"/>
    </location>
</feature>
<keyword evidence="2" id="KW-0614">Plasmid</keyword>
<dbReference type="RefSeq" id="WP_077591233.1">
    <property type="nucleotide sequence ID" value="NZ_CP019641.1"/>
</dbReference>
<evidence type="ECO:0000313" key="3">
    <source>
        <dbReference type="Proteomes" id="UP000188184"/>
    </source>
</evidence>
<dbReference type="OrthoDB" id="9803716at2"/>
<dbReference type="AlphaFoldDB" id="A0A1Q2L4S8"/>
<protein>
    <submittedName>
        <fullName evidence="2">LtrC</fullName>
    </submittedName>
</protein>
<dbReference type="Proteomes" id="UP000188184">
    <property type="component" value="Plasmid unnamed1"/>
</dbReference>
<geneLocation type="plasmid" evidence="2 3">
    <name>unnamed1</name>
</geneLocation>
<evidence type="ECO:0000313" key="2">
    <source>
        <dbReference type="EMBL" id="AQQ55374.1"/>
    </source>
</evidence>
<dbReference type="GO" id="GO:0003697">
    <property type="term" value="F:single-stranded DNA binding"/>
    <property type="evidence" value="ECO:0007669"/>
    <property type="project" value="InterPro"/>
</dbReference>
<accession>A0A1Q2L4S8</accession>
<gene>
    <name evidence="2" type="ORF">B0X71_19580</name>
</gene>
<keyword evidence="3" id="KW-1185">Reference proteome</keyword>
<name>A0A1Q2L4S8_9BACL</name>